<sequence>MIFLRSAPSVPHPAAALAGDESSAALAVPSGRSAVGCAAWRALTSRRLGVFRQANGDNGDDELYGYVRVTSSDGHGHNLANLYWRNDNDDYDDSGHAELNVPNTGFHRGPEKDYWTPCGNGRCGIDAMIVDADGSQWMDTDEIDVNGSIVSDARHDGAGSFSRDVEGATGKARLHYTVRSCRQSC</sequence>
<dbReference type="RefSeq" id="WP_153484774.1">
    <property type="nucleotide sequence ID" value="NZ_VDEQ01000210.1"/>
</dbReference>
<dbReference type="Proteomes" id="UP000460558">
    <property type="component" value="Unassembled WGS sequence"/>
</dbReference>
<proteinExistence type="predicted"/>
<evidence type="ECO:0000313" key="1">
    <source>
        <dbReference type="EMBL" id="MQS37723.1"/>
    </source>
</evidence>
<keyword evidence="2" id="KW-1185">Reference proteome</keyword>
<protein>
    <submittedName>
        <fullName evidence="1">Uncharacterized protein</fullName>
    </submittedName>
</protein>
<organism evidence="1 2">
    <name type="scientific">Streptomyces katsurahamanus</name>
    <dbReference type="NCBI Taxonomy" id="2577098"/>
    <lineage>
        <taxon>Bacteria</taxon>
        <taxon>Bacillati</taxon>
        <taxon>Actinomycetota</taxon>
        <taxon>Actinomycetes</taxon>
        <taxon>Kitasatosporales</taxon>
        <taxon>Streptomycetaceae</taxon>
        <taxon>Streptomyces</taxon>
    </lineage>
</organism>
<evidence type="ECO:0000313" key="2">
    <source>
        <dbReference type="Proteomes" id="UP000460558"/>
    </source>
</evidence>
<name>A0ABW9NWR8_9ACTN</name>
<accession>A0ABW9NWR8</accession>
<dbReference type="EMBL" id="VDEQ01000210">
    <property type="protein sequence ID" value="MQS37723.1"/>
    <property type="molecule type" value="Genomic_DNA"/>
</dbReference>
<comment type="caution">
    <text evidence="1">The sequence shown here is derived from an EMBL/GenBank/DDBJ whole genome shotgun (WGS) entry which is preliminary data.</text>
</comment>
<gene>
    <name evidence="1" type="ORF">FFZ77_19450</name>
</gene>
<reference evidence="1 2" key="1">
    <citation type="submission" date="2019-06" db="EMBL/GenBank/DDBJ databases">
        <title>Comparative genomics and metabolomics analyses of clavulanic acid producing Streptomyces species provides insight into specialized metabolism and evolution of beta-lactam biosynthetic gene clusters.</title>
        <authorList>
            <person name="Moore M.A."/>
            <person name="Cruz-Morales P."/>
            <person name="Barona Gomez F."/>
            <person name="Kapil T."/>
        </authorList>
    </citation>
    <scope>NUCLEOTIDE SEQUENCE [LARGE SCALE GENOMIC DNA]</scope>
    <source>
        <strain evidence="1 2">T-272</strain>
    </source>
</reference>